<comment type="caution">
    <text evidence="2">The sequence shown here is derived from an EMBL/GenBank/DDBJ whole genome shotgun (WGS) entry which is preliminary data.</text>
</comment>
<accession>A0A3P1SHJ8</accession>
<dbReference type="Proteomes" id="UP000267535">
    <property type="component" value="Unassembled WGS sequence"/>
</dbReference>
<feature type="signal peptide" evidence="1">
    <location>
        <begin position="1"/>
        <end position="19"/>
    </location>
</feature>
<sequence length="155" mass="17678">MYKKILILSLFFVTSLSRADEIMNALNAMDSLIRETGDPKVFAESVVEKIKSDECRDLVPLIHKQSKYFNDSEYFYAKCVYQSRQFGKIINTEYGPIGFAPLGPNGKPPLLPSQKVYVQIELNGKVQERGIFINFLPLNGKFEIVDIDFIFGKAR</sequence>
<protein>
    <submittedName>
        <fullName evidence="2">Uncharacterized protein</fullName>
    </submittedName>
</protein>
<evidence type="ECO:0000256" key="1">
    <source>
        <dbReference type="SAM" id="SignalP"/>
    </source>
</evidence>
<name>A0A3P1SHJ8_9GAMM</name>
<evidence type="ECO:0000313" key="3">
    <source>
        <dbReference type="Proteomes" id="UP000267535"/>
    </source>
</evidence>
<dbReference type="RefSeq" id="WP_124928066.1">
    <property type="nucleotide sequence ID" value="NZ_RQXV01000018.1"/>
</dbReference>
<organism evidence="2 3">
    <name type="scientific">Amphritea balenae</name>
    <dbReference type="NCBI Taxonomy" id="452629"/>
    <lineage>
        <taxon>Bacteria</taxon>
        <taxon>Pseudomonadati</taxon>
        <taxon>Pseudomonadota</taxon>
        <taxon>Gammaproteobacteria</taxon>
        <taxon>Oceanospirillales</taxon>
        <taxon>Oceanospirillaceae</taxon>
        <taxon>Amphritea</taxon>
    </lineage>
</organism>
<gene>
    <name evidence="2" type="ORF">EHS89_20630</name>
</gene>
<feature type="chain" id="PRO_5018003630" evidence="1">
    <location>
        <begin position="20"/>
        <end position="155"/>
    </location>
</feature>
<reference evidence="2 3" key="1">
    <citation type="submission" date="2018-11" db="EMBL/GenBank/DDBJ databases">
        <title>The draft genome sequence of Amphritea balenae JAMM 1525T.</title>
        <authorList>
            <person name="Fang Z."/>
            <person name="Zhang Y."/>
            <person name="Han X."/>
        </authorList>
    </citation>
    <scope>NUCLEOTIDE SEQUENCE [LARGE SCALE GENOMIC DNA]</scope>
    <source>
        <strain evidence="2 3">JAMM 1525</strain>
    </source>
</reference>
<evidence type="ECO:0000313" key="2">
    <source>
        <dbReference type="EMBL" id="RRC96763.1"/>
    </source>
</evidence>
<dbReference type="EMBL" id="RQXV01000018">
    <property type="protein sequence ID" value="RRC96763.1"/>
    <property type="molecule type" value="Genomic_DNA"/>
</dbReference>
<keyword evidence="3" id="KW-1185">Reference proteome</keyword>
<proteinExistence type="predicted"/>
<dbReference type="AlphaFoldDB" id="A0A3P1SHJ8"/>
<keyword evidence="1" id="KW-0732">Signal</keyword>